<protein>
    <submittedName>
        <fullName evidence="1">Uncharacterized protein</fullName>
    </submittedName>
</protein>
<sequence length="317" mass="36433">MKDVKQNSKIAVAEPNLNLHQNPNLNTKKVENADIQPFCNEKKNNKCFFENVKNIEAFFNSTKTFALAFCVSEDLGMDDAVAVQFNTKFNQMHKIYEQGQKEGGLAILQINGRFIYYLITRKRRDGKATTNAMLNSLQKLQQHIQKHNVKNLAILRLGCDLDCFKWIAVRGMIEHTFEKTAVKITIYNSERPEEDTKKSETIKCLTWHVSCPLTDMHSGAAIIYFGTVNGHISKEIHSLDMQFQIMGDYVRANKMLGDVIQCFFIIDKVGHNFTPQSFPVKVSQSLNVGLKHFLYPFFIILQIGRLVIYITRLKIFQ</sequence>
<dbReference type="Proteomes" id="UP001353858">
    <property type="component" value="Unassembled WGS sequence"/>
</dbReference>
<name>A0AAN7SNA4_9COLE</name>
<dbReference type="Gene3D" id="3.40.220.10">
    <property type="entry name" value="Leucine Aminopeptidase, subunit E, domain 1"/>
    <property type="match status" value="1"/>
</dbReference>
<evidence type="ECO:0000313" key="2">
    <source>
        <dbReference type="Proteomes" id="UP001353858"/>
    </source>
</evidence>
<dbReference type="PANTHER" id="PTHR12521:SF0">
    <property type="entry name" value="ADP-RIBOSE GLYCOHYDROLASE OARD1"/>
    <property type="match status" value="1"/>
</dbReference>
<dbReference type="SUPFAM" id="SSF52949">
    <property type="entry name" value="Macro domain-like"/>
    <property type="match status" value="1"/>
</dbReference>
<evidence type="ECO:0000313" key="1">
    <source>
        <dbReference type="EMBL" id="KAK4872805.1"/>
    </source>
</evidence>
<dbReference type="InterPro" id="IPR043472">
    <property type="entry name" value="Macro_dom-like"/>
</dbReference>
<accession>A0AAN7SNA4</accession>
<dbReference type="GO" id="GO:0140291">
    <property type="term" value="P:peptidyl-glutamate ADP-deribosylation"/>
    <property type="evidence" value="ECO:0007669"/>
    <property type="project" value="TreeGrafter"/>
</dbReference>
<gene>
    <name evidence="1" type="ORF">RN001_014834</name>
</gene>
<comment type="caution">
    <text evidence="1">The sequence shown here is derived from an EMBL/GenBank/DDBJ whole genome shotgun (WGS) entry which is preliminary data.</text>
</comment>
<dbReference type="InterPro" id="IPR050892">
    <property type="entry name" value="ADP-ribose_metab_enzymes"/>
</dbReference>
<reference evidence="2" key="1">
    <citation type="submission" date="2023-01" db="EMBL/GenBank/DDBJ databases">
        <title>Key to firefly adult light organ development and bioluminescence: homeobox transcription factors regulate luciferase expression and transportation to peroxisome.</title>
        <authorList>
            <person name="Fu X."/>
        </authorList>
    </citation>
    <scope>NUCLEOTIDE SEQUENCE [LARGE SCALE GENOMIC DNA]</scope>
</reference>
<proteinExistence type="predicted"/>
<dbReference type="EMBL" id="JARPUR010000007">
    <property type="protein sequence ID" value="KAK4872805.1"/>
    <property type="molecule type" value="Genomic_DNA"/>
</dbReference>
<organism evidence="1 2">
    <name type="scientific">Aquatica leii</name>
    <dbReference type="NCBI Taxonomy" id="1421715"/>
    <lineage>
        <taxon>Eukaryota</taxon>
        <taxon>Metazoa</taxon>
        <taxon>Ecdysozoa</taxon>
        <taxon>Arthropoda</taxon>
        <taxon>Hexapoda</taxon>
        <taxon>Insecta</taxon>
        <taxon>Pterygota</taxon>
        <taxon>Neoptera</taxon>
        <taxon>Endopterygota</taxon>
        <taxon>Coleoptera</taxon>
        <taxon>Polyphaga</taxon>
        <taxon>Elateriformia</taxon>
        <taxon>Elateroidea</taxon>
        <taxon>Lampyridae</taxon>
        <taxon>Luciolinae</taxon>
        <taxon>Aquatica</taxon>
    </lineage>
</organism>
<keyword evidence="2" id="KW-1185">Reference proteome</keyword>
<dbReference type="AlphaFoldDB" id="A0AAN7SNA4"/>
<dbReference type="PANTHER" id="PTHR12521">
    <property type="entry name" value="PROTEIN C6ORF130"/>
    <property type="match status" value="1"/>
</dbReference>